<dbReference type="Proteomes" id="UP001156484">
    <property type="component" value="Chromosome"/>
</dbReference>
<accession>A0ACD4DBE8</accession>
<reference evidence="1" key="1">
    <citation type="submission" date="2022-10" db="EMBL/GenBank/DDBJ databases">
        <title>Rhodococcus ferula Z13 complete genome.</title>
        <authorList>
            <person name="Long X."/>
            <person name="Zang M."/>
        </authorList>
    </citation>
    <scope>NUCLEOTIDE SEQUENCE</scope>
    <source>
        <strain evidence="1">Z13</strain>
    </source>
</reference>
<organism evidence="1 2">
    <name type="scientific">Rhodococcus sacchari</name>
    <dbReference type="NCBI Taxonomy" id="2962047"/>
    <lineage>
        <taxon>Bacteria</taxon>
        <taxon>Bacillati</taxon>
        <taxon>Actinomycetota</taxon>
        <taxon>Actinomycetes</taxon>
        <taxon>Mycobacteriales</taxon>
        <taxon>Nocardiaceae</taxon>
        <taxon>Rhodococcus</taxon>
    </lineage>
</organism>
<gene>
    <name evidence="1" type="ORF">OED52_11545</name>
</gene>
<name>A0ACD4DBE8_9NOCA</name>
<keyword evidence="1" id="KW-0489">Methyltransferase</keyword>
<proteinExistence type="predicted"/>
<dbReference type="EMBL" id="CP107551">
    <property type="protein sequence ID" value="UYP17346.1"/>
    <property type="molecule type" value="Genomic_DNA"/>
</dbReference>
<evidence type="ECO:0000313" key="1">
    <source>
        <dbReference type="EMBL" id="UYP17346.1"/>
    </source>
</evidence>
<keyword evidence="2" id="KW-1185">Reference proteome</keyword>
<evidence type="ECO:0000313" key="2">
    <source>
        <dbReference type="Proteomes" id="UP001156484"/>
    </source>
</evidence>
<sequence length="315" mass="34343">MSGSENASPAPSQPGDDSPTSQVGGTPAEPAEETERHATAAELLGETRPARTRLGSLASERANRTWWDADADDYHRTHGEFLGVDSSEGEFVWCPEGLHEADVQLLGPVAGRDVLEIGCGSAPCTRWLDGLGARAVGLDVSEGMLRRGLAAMDAAGRRVPLVQAGAENLPFPDASFDIVCSAFGGVPFVADSARVMREVARVLRPGGRWVFSVNHPMRWIFADDPGEQGLVAMFSYFDRTPYVEFDAEGEAVYAEHHRTIGDRVRELVAAGLELYDIVEPEWPEHLDREWGQWSPLRGEIFPGTAIFCSRKPERA</sequence>
<protein>
    <submittedName>
        <fullName evidence="1">Class I SAM-dependent methyltransferase</fullName>
    </submittedName>
</protein>
<keyword evidence="1" id="KW-0808">Transferase</keyword>